<feature type="compositionally biased region" description="Basic and acidic residues" evidence="1">
    <location>
        <begin position="456"/>
        <end position="468"/>
    </location>
</feature>
<organism evidence="3 4">
    <name type="scientific">Saccharomycopsis crataegensis</name>
    <dbReference type="NCBI Taxonomy" id="43959"/>
    <lineage>
        <taxon>Eukaryota</taxon>
        <taxon>Fungi</taxon>
        <taxon>Dikarya</taxon>
        <taxon>Ascomycota</taxon>
        <taxon>Saccharomycotina</taxon>
        <taxon>Saccharomycetes</taxon>
        <taxon>Saccharomycopsidaceae</taxon>
        <taxon>Saccharomycopsis</taxon>
    </lineage>
</organism>
<evidence type="ECO:0000313" key="3">
    <source>
        <dbReference type="EMBL" id="GMM36089.1"/>
    </source>
</evidence>
<feature type="region of interest" description="Disordered" evidence="1">
    <location>
        <begin position="446"/>
        <end position="476"/>
    </location>
</feature>
<evidence type="ECO:0000256" key="1">
    <source>
        <dbReference type="SAM" id="MobiDB-lite"/>
    </source>
</evidence>
<feature type="compositionally biased region" description="Pro residues" evidence="1">
    <location>
        <begin position="560"/>
        <end position="571"/>
    </location>
</feature>
<feature type="region of interest" description="Disordered" evidence="1">
    <location>
        <begin position="1"/>
        <end position="20"/>
    </location>
</feature>
<feature type="region of interest" description="Disordered" evidence="1">
    <location>
        <begin position="198"/>
        <end position="229"/>
    </location>
</feature>
<accession>A0AAV5QNQ8</accession>
<comment type="caution">
    <text evidence="3">The sequence shown here is derived from an EMBL/GenBank/DDBJ whole genome shotgun (WGS) entry which is preliminary data.</text>
</comment>
<dbReference type="InterPro" id="IPR006571">
    <property type="entry name" value="TLDc_dom"/>
</dbReference>
<gene>
    <name evidence="3" type="ORF">DASC09_034140</name>
</gene>
<dbReference type="PROSITE" id="PS51886">
    <property type="entry name" value="TLDC"/>
    <property type="match status" value="1"/>
</dbReference>
<feature type="region of interest" description="Disordered" evidence="1">
    <location>
        <begin position="554"/>
        <end position="577"/>
    </location>
</feature>
<dbReference type="GeneID" id="90074064"/>
<proteinExistence type="predicted"/>
<evidence type="ECO:0000313" key="4">
    <source>
        <dbReference type="Proteomes" id="UP001360560"/>
    </source>
</evidence>
<dbReference type="AlphaFoldDB" id="A0AAV5QNQ8"/>
<dbReference type="SMART" id="SM00584">
    <property type="entry name" value="TLDc"/>
    <property type="match status" value="1"/>
</dbReference>
<dbReference type="RefSeq" id="XP_064853085.1">
    <property type="nucleotide sequence ID" value="XM_064997013.1"/>
</dbReference>
<feature type="compositionally biased region" description="Low complexity" evidence="1">
    <location>
        <begin position="1"/>
        <end position="15"/>
    </location>
</feature>
<evidence type="ECO:0000259" key="2">
    <source>
        <dbReference type="PROSITE" id="PS51886"/>
    </source>
</evidence>
<keyword evidence="4" id="KW-1185">Reference proteome</keyword>
<sequence length="795" mass="89193">MGQAASSSEPSSSLLESRHSKQQPVGYVSQATIQRLFLKSCLHQFDSYELYCLKKNLLGTDHSTESSVVSDTGDSSSSSSNISGESMRKLIHIDTLNKYFKIPKTTPIYNIFYKFLKQLSIFPIISPPSRSQPPSSDTPSNFEYFELGEIIKIIVLLTPKRSHILGPHYDIGKLVFITLSIVGLKDGIQQCQVVNGMAADDDDEDDNDDSETIEQQSTEKSRKPLEPTNSTQTIKEFNEKTGEVMIKYPVYEQKITWSRLPLIEKFDDVDFKTHKIPATYCLNFLTLLLVAEISVIAGLYDPQLAKLTTNAKGTTTIINSSGKKPSKMDFGDTISKIEAYRNHNMNQKYNSIKVHAFQLIKSIDCTVKDGQKLLQRTSTFNYRQFQRFVDKTAPFILPNLQNLCLSFTYFVHDVGRMPKPEDQFQQTKLMTLANLSQLATFLSLTDSTPLTNDGGGEEKEKEKHHGEETTASGTTNSGNFNITPFYNFNINNCRNLYLGSKYGFSMKSFEYKVFNWNAPSIMLISGKKILNPLKYGDTKNSKFHKFNQTYPKLLQQQQQRPPPPPPPPPPSEAASPSDKVLGETMVYGVYISKPWRKTNKRYFGDDRTMIFQLSPHQNLFRAKTAFSASDPATSQLGYFNTEGGGIGFGNSQPLMKNGKLLKYSAGNVSLTIDSNLEFGVFRHLGTAAGGVYDHGSIYDDTTTTTNNNNNNDDDNDASSGDPMIPTYEDKFLINEIEVWGIGSDEVFKQQLATWAWEEREADRRNRVNLKNLGEERAFLEMAGIISGNTNSGGSM</sequence>
<dbReference type="EMBL" id="BTFZ01000011">
    <property type="protein sequence ID" value="GMM36089.1"/>
    <property type="molecule type" value="Genomic_DNA"/>
</dbReference>
<dbReference type="Pfam" id="PF07534">
    <property type="entry name" value="TLD"/>
    <property type="match status" value="1"/>
</dbReference>
<feature type="region of interest" description="Disordered" evidence="1">
    <location>
        <begin position="702"/>
        <end position="723"/>
    </location>
</feature>
<dbReference type="Proteomes" id="UP001360560">
    <property type="component" value="Unassembled WGS sequence"/>
</dbReference>
<reference evidence="3 4" key="1">
    <citation type="journal article" date="2023" name="Elife">
        <title>Identification of key yeast species and microbe-microbe interactions impacting larval growth of Drosophila in the wild.</title>
        <authorList>
            <person name="Mure A."/>
            <person name="Sugiura Y."/>
            <person name="Maeda R."/>
            <person name="Honda K."/>
            <person name="Sakurai N."/>
            <person name="Takahashi Y."/>
            <person name="Watada M."/>
            <person name="Katoh T."/>
            <person name="Gotoh A."/>
            <person name="Gotoh Y."/>
            <person name="Taniguchi I."/>
            <person name="Nakamura K."/>
            <person name="Hayashi T."/>
            <person name="Katayama T."/>
            <person name="Uemura T."/>
            <person name="Hattori Y."/>
        </authorList>
    </citation>
    <scope>NUCLEOTIDE SEQUENCE [LARGE SCALE GENOMIC DNA]</scope>
    <source>
        <strain evidence="3 4">SC-9</strain>
    </source>
</reference>
<feature type="compositionally biased region" description="Acidic residues" evidence="1">
    <location>
        <begin position="199"/>
        <end position="212"/>
    </location>
</feature>
<name>A0AAV5QNQ8_9ASCO</name>
<protein>
    <submittedName>
        <fullName evidence="3">Rtc5 protein</fullName>
    </submittedName>
</protein>
<feature type="domain" description="TLDc" evidence="2">
    <location>
        <begin position="469"/>
        <end position="742"/>
    </location>
</feature>